<evidence type="ECO:0000256" key="1">
    <source>
        <dbReference type="SAM" id="MobiDB-lite"/>
    </source>
</evidence>
<keyword evidence="3" id="KW-1185">Reference proteome</keyword>
<name>A0AAV4PDJ3_CAEEX</name>
<dbReference type="Proteomes" id="UP001054945">
    <property type="component" value="Unassembled WGS sequence"/>
</dbReference>
<feature type="region of interest" description="Disordered" evidence="1">
    <location>
        <begin position="119"/>
        <end position="141"/>
    </location>
</feature>
<dbReference type="EMBL" id="BPLR01004478">
    <property type="protein sequence ID" value="GIX95176.1"/>
    <property type="molecule type" value="Genomic_DNA"/>
</dbReference>
<reference evidence="2 3" key="1">
    <citation type="submission" date="2021-06" db="EMBL/GenBank/DDBJ databases">
        <title>Caerostris extrusa draft genome.</title>
        <authorList>
            <person name="Kono N."/>
            <person name="Arakawa K."/>
        </authorList>
    </citation>
    <scope>NUCLEOTIDE SEQUENCE [LARGE SCALE GENOMIC DNA]</scope>
</reference>
<dbReference type="AlphaFoldDB" id="A0AAV4PDJ3"/>
<protein>
    <submittedName>
        <fullName evidence="2">Uncharacterized protein</fullName>
    </submittedName>
</protein>
<comment type="caution">
    <text evidence="2">The sequence shown here is derived from an EMBL/GenBank/DDBJ whole genome shotgun (WGS) entry which is preliminary data.</text>
</comment>
<evidence type="ECO:0000313" key="2">
    <source>
        <dbReference type="EMBL" id="GIX95176.1"/>
    </source>
</evidence>
<sequence length="165" mass="17806">MDDPQVALLRRRQADLFYSSRVSAQFPAYFIATHVQGNATYAQRAIVHRPGHAYPCIRPDLVSVECQDRPVRVLPGGEGAEGEPPAAATDVHHEAELVDGAYLLEGGQQLVLRHISGHTGDEHLASPGGGGGPRQSAAGPQMIWPRDRTNLTLSCATDMSDFQLD</sequence>
<evidence type="ECO:0000313" key="3">
    <source>
        <dbReference type="Proteomes" id="UP001054945"/>
    </source>
</evidence>
<gene>
    <name evidence="2" type="ORF">CEXT_147611</name>
</gene>
<accession>A0AAV4PDJ3</accession>
<organism evidence="2 3">
    <name type="scientific">Caerostris extrusa</name>
    <name type="common">Bark spider</name>
    <name type="synonym">Caerostris bankana</name>
    <dbReference type="NCBI Taxonomy" id="172846"/>
    <lineage>
        <taxon>Eukaryota</taxon>
        <taxon>Metazoa</taxon>
        <taxon>Ecdysozoa</taxon>
        <taxon>Arthropoda</taxon>
        <taxon>Chelicerata</taxon>
        <taxon>Arachnida</taxon>
        <taxon>Araneae</taxon>
        <taxon>Araneomorphae</taxon>
        <taxon>Entelegynae</taxon>
        <taxon>Araneoidea</taxon>
        <taxon>Araneidae</taxon>
        <taxon>Caerostris</taxon>
    </lineage>
</organism>
<proteinExistence type="predicted"/>